<dbReference type="PRINTS" id="PR00081">
    <property type="entry name" value="GDHRDH"/>
</dbReference>
<dbReference type="SUPFAM" id="SSF51735">
    <property type="entry name" value="NAD(P)-binding Rossmann-fold domains"/>
    <property type="match status" value="1"/>
</dbReference>
<accession>A0ABT0AEQ2</accession>
<dbReference type="InterPro" id="IPR002347">
    <property type="entry name" value="SDR_fam"/>
</dbReference>
<reference evidence="3" key="1">
    <citation type="submission" date="2022-03" db="EMBL/GenBank/DDBJ databases">
        <title>Identification of a novel bacterium isolated from mangrove sediments.</title>
        <authorList>
            <person name="Pan X."/>
        </authorList>
    </citation>
    <scope>NUCLEOTIDE SEQUENCE</scope>
    <source>
        <strain evidence="3">B2637</strain>
    </source>
</reference>
<dbReference type="PANTHER" id="PTHR43669:SF3">
    <property type="entry name" value="ALCOHOL DEHYDROGENASE, PUTATIVE (AFU_ORTHOLOGUE AFUA_3G03445)-RELATED"/>
    <property type="match status" value="1"/>
</dbReference>
<gene>
    <name evidence="3" type="ORF">MTR65_13285</name>
</gene>
<organism evidence="3 4">
    <name type="scientific">Novosphingobium mangrovi</name>
    <name type="common">ex Hu et al. 2023</name>
    <dbReference type="NCBI Taxonomy" id="2930094"/>
    <lineage>
        <taxon>Bacteria</taxon>
        <taxon>Pseudomonadati</taxon>
        <taxon>Pseudomonadota</taxon>
        <taxon>Alphaproteobacteria</taxon>
        <taxon>Sphingomonadales</taxon>
        <taxon>Sphingomonadaceae</taxon>
        <taxon>Novosphingobium</taxon>
    </lineage>
</organism>
<evidence type="ECO:0000313" key="4">
    <source>
        <dbReference type="Proteomes" id="UP001162802"/>
    </source>
</evidence>
<protein>
    <submittedName>
        <fullName evidence="3">SDR family oxidoreductase</fullName>
    </submittedName>
</protein>
<dbReference type="Proteomes" id="UP001162802">
    <property type="component" value="Unassembled WGS sequence"/>
</dbReference>
<dbReference type="Pfam" id="PF13561">
    <property type="entry name" value="adh_short_C2"/>
    <property type="match status" value="1"/>
</dbReference>
<dbReference type="InterPro" id="IPR020904">
    <property type="entry name" value="Sc_DH/Rdtase_CS"/>
</dbReference>
<keyword evidence="2" id="KW-0560">Oxidoreductase</keyword>
<proteinExistence type="inferred from homology"/>
<comment type="similarity">
    <text evidence="1">Belongs to the short-chain dehydrogenases/reductases (SDR) family.</text>
</comment>
<dbReference type="RefSeq" id="WP_243800965.1">
    <property type="nucleotide sequence ID" value="NZ_JALHAT010000024.1"/>
</dbReference>
<evidence type="ECO:0000256" key="2">
    <source>
        <dbReference type="ARBA" id="ARBA00023002"/>
    </source>
</evidence>
<keyword evidence="4" id="KW-1185">Reference proteome</keyword>
<evidence type="ECO:0000256" key="1">
    <source>
        <dbReference type="ARBA" id="ARBA00006484"/>
    </source>
</evidence>
<dbReference type="PROSITE" id="PS00061">
    <property type="entry name" value="ADH_SHORT"/>
    <property type="match status" value="1"/>
</dbReference>
<dbReference type="EMBL" id="JALHAT010000024">
    <property type="protein sequence ID" value="MCJ1961662.1"/>
    <property type="molecule type" value="Genomic_DNA"/>
</dbReference>
<evidence type="ECO:0000313" key="3">
    <source>
        <dbReference type="EMBL" id="MCJ1961662.1"/>
    </source>
</evidence>
<comment type="caution">
    <text evidence="3">The sequence shown here is derived from an EMBL/GenBank/DDBJ whole genome shotgun (WGS) entry which is preliminary data.</text>
</comment>
<dbReference type="Gene3D" id="3.40.50.720">
    <property type="entry name" value="NAD(P)-binding Rossmann-like Domain"/>
    <property type="match status" value="1"/>
</dbReference>
<name>A0ABT0AEQ2_9SPHN</name>
<dbReference type="PANTHER" id="PTHR43669">
    <property type="entry name" value="5-KETO-D-GLUCONATE 5-REDUCTASE"/>
    <property type="match status" value="1"/>
</dbReference>
<sequence>MGSGLFDCKGKVTLVTGGNSGIGLGFARGVAQMGGDLVLWGRNRERNEAAQRELLDLGAGRVSCQQVDVTDEAAIIAGYHELLKHMGRVDCVFANSGMSAASRSLLDMSTEEYRAIMNLNLDGAFFTLREGARAMVRRAENGEPGGSLVACGSLSMFMGLAGKQSYAGSKAALGAMIRGMAVEFGKYGIRANAIAPGYVVTGMMDNPQGKMVTRMFAERTPIPREGYPADFEGIGAYLASDASRWHSGDTIVIDGAYLVRPM</sequence>
<dbReference type="InterPro" id="IPR036291">
    <property type="entry name" value="NAD(P)-bd_dom_sf"/>
</dbReference>